<reference evidence="1" key="1">
    <citation type="journal article" date="2002" name="FEMS Microbiol. Lett.">
        <title>Characterization of the Streptomyces violaceoruber SANK95570 plasmids pSV1 and pSV2.</title>
        <authorList>
            <person name="Spatz K."/>
            <person name="Kohn H."/>
            <person name="Redenbach M."/>
        </authorList>
    </citation>
    <scope>NUCLEOTIDE SEQUENCE</scope>
    <source>
        <strain evidence="1">SANK95570</strain>
        <plasmid evidence="1">pSV2</plasmid>
    </source>
</reference>
<gene>
    <name evidence="1" type="primary">pSV2.90c</name>
</gene>
<organism evidence="1">
    <name type="scientific">Streptomyces violaceoruber</name>
    <dbReference type="NCBI Taxonomy" id="1935"/>
    <lineage>
        <taxon>Bacteria</taxon>
        <taxon>Bacillati</taxon>
        <taxon>Actinomycetota</taxon>
        <taxon>Actinomycetes</taxon>
        <taxon>Kitasatosporales</taxon>
        <taxon>Streptomycetaceae</taxon>
        <taxon>Streptomyces</taxon>
        <taxon>Streptomyces violaceoruber group</taxon>
    </lineage>
</organism>
<protein>
    <submittedName>
        <fullName evidence="1">Uncharacterized protein</fullName>
    </submittedName>
</protein>
<evidence type="ECO:0000313" key="1">
    <source>
        <dbReference type="EMBL" id="AAO50174.1"/>
    </source>
</evidence>
<reference evidence="1" key="2">
    <citation type="submission" date="2002-12" db="EMBL/GenBank/DDBJ databases">
        <title>Complete nucleotide sequence of the linear plasmid pSV2 from Streptomyces violaceoruber SANK95570.</title>
        <authorList>
            <person name="Spatz K."/>
            <person name="Scholz C.J."/>
            <person name="Redenbach M."/>
        </authorList>
    </citation>
    <scope>NUCLEOTIDE SEQUENCE</scope>
    <source>
        <strain evidence="1">SANK95570</strain>
        <plasmid evidence="1">pSV2</plasmid>
    </source>
</reference>
<geneLocation type="plasmid" evidence="1">
    <name>pSV2</name>
</geneLocation>
<proteinExistence type="predicted"/>
<keyword evidence="1" id="KW-0614">Plasmid</keyword>
<sequence length="138" mass="14895">MACCSLIGRRGACAVGVRPLESPGGLVPISRVNAAKFIARLLPEPHETDFGGEPAHRLLATAHADRVCPPSGHSIGWTDCYASADILPLPHKADLLLEPNGEPRSIPHHLVGEARELADWAGRQAAWIRLEAHRRGLR</sequence>
<accession>Q849F0</accession>
<dbReference type="AlphaFoldDB" id="Q849F0"/>
<name>Q849F0_STRVN</name>
<dbReference type="EMBL" id="AY211023">
    <property type="protein sequence ID" value="AAO50174.1"/>
    <property type="molecule type" value="Genomic_DNA"/>
</dbReference>